<name>A0A2I2G2L9_9EURO</name>
<feature type="transmembrane region" description="Helical" evidence="1">
    <location>
        <begin position="14"/>
        <end position="39"/>
    </location>
</feature>
<gene>
    <name evidence="2" type="ORF">P170DRAFT_235151</name>
</gene>
<keyword evidence="1" id="KW-0472">Membrane</keyword>
<dbReference type="VEuPathDB" id="FungiDB:P170DRAFT_235151"/>
<proteinExistence type="predicted"/>
<dbReference type="EMBL" id="MSFO01000006">
    <property type="protein sequence ID" value="PLB47134.1"/>
    <property type="molecule type" value="Genomic_DNA"/>
</dbReference>
<sequence length="91" mass="11141">MTCERADRNFLPDFLFCFFFFFCFQFETNNTPFCVFFFLFTSSLSPSFHDFLDWTWQSNKYPLILFNLLIFYLPCRGRDITLLWHGFCISF</sequence>
<evidence type="ECO:0000313" key="2">
    <source>
        <dbReference type="EMBL" id="PLB47134.1"/>
    </source>
</evidence>
<protein>
    <submittedName>
        <fullName evidence="2">Uncharacterized protein</fullName>
    </submittedName>
</protein>
<keyword evidence="3" id="KW-1185">Reference proteome</keyword>
<dbReference type="GeneID" id="36550615"/>
<organism evidence="2 3">
    <name type="scientific">Aspergillus steynii IBT 23096</name>
    <dbReference type="NCBI Taxonomy" id="1392250"/>
    <lineage>
        <taxon>Eukaryota</taxon>
        <taxon>Fungi</taxon>
        <taxon>Dikarya</taxon>
        <taxon>Ascomycota</taxon>
        <taxon>Pezizomycotina</taxon>
        <taxon>Eurotiomycetes</taxon>
        <taxon>Eurotiomycetidae</taxon>
        <taxon>Eurotiales</taxon>
        <taxon>Aspergillaceae</taxon>
        <taxon>Aspergillus</taxon>
        <taxon>Aspergillus subgen. Circumdati</taxon>
    </lineage>
</organism>
<keyword evidence="1" id="KW-0812">Transmembrane</keyword>
<evidence type="ECO:0000313" key="3">
    <source>
        <dbReference type="Proteomes" id="UP000234275"/>
    </source>
</evidence>
<evidence type="ECO:0000256" key="1">
    <source>
        <dbReference type="SAM" id="Phobius"/>
    </source>
</evidence>
<keyword evidence="1" id="KW-1133">Transmembrane helix</keyword>
<accession>A0A2I2G2L9</accession>
<dbReference type="RefSeq" id="XP_024702436.1">
    <property type="nucleotide sequence ID" value="XM_024842916.1"/>
</dbReference>
<feature type="transmembrane region" description="Helical" evidence="1">
    <location>
        <begin position="59"/>
        <end position="75"/>
    </location>
</feature>
<dbReference type="Proteomes" id="UP000234275">
    <property type="component" value="Unassembled WGS sequence"/>
</dbReference>
<dbReference type="AlphaFoldDB" id="A0A2I2G2L9"/>
<reference evidence="2 3" key="1">
    <citation type="submission" date="2016-12" db="EMBL/GenBank/DDBJ databases">
        <title>The genomes of Aspergillus section Nigri reveals drivers in fungal speciation.</title>
        <authorList>
            <consortium name="DOE Joint Genome Institute"/>
            <person name="Vesth T.C."/>
            <person name="Nybo J."/>
            <person name="Theobald S."/>
            <person name="Brandl J."/>
            <person name="Frisvad J.C."/>
            <person name="Nielsen K.F."/>
            <person name="Lyhne E.K."/>
            <person name="Kogle M.E."/>
            <person name="Kuo A."/>
            <person name="Riley R."/>
            <person name="Clum A."/>
            <person name="Nolan M."/>
            <person name="Lipzen A."/>
            <person name="Salamov A."/>
            <person name="Henrissat B."/>
            <person name="Wiebenga A."/>
            <person name="De Vries R.P."/>
            <person name="Grigoriev I.V."/>
            <person name="Mortensen U.H."/>
            <person name="Andersen M.R."/>
            <person name="Baker S.E."/>
        </authorList>
    </citation>
    <scope>NUCLEOTIDE SEQUENCE [LARGE SCALE GENOMIC DNA]</scope>
    <source>
        <strain evidence="2 3">IBT 23096</strain>
    </source>
</reference>
<comment type="caution">
    <text evidence="2">The sequence shown here is derived from an EMBL/GenBank/DDBJ whole genome shotgun (WGS) entry which is preliminary data.</text>
</comment>